<evidence type="ECO:0000313" key="1">
    <source>
        <dbReference type="EMBL" id="KNC69335.1"/>
    </source>
</evidence>
<feature type="non-terminal residue" evidence="1">
    <location>
        <position position="1"/>
    </location>
</feature>
<sequence>VKLPVVLTFKNITYTVSTNSGPLTILHGVSGAFKPGKLAAIMV</sequence>
<accession>A0A0L0EY40</accession>
<proteinExistence type="predicted"/>
<gene>
    <name evidence="1" type="ORF">SARC_18155</name>
</gene>
<name>A0A0L0EY40_9EUKA</name>
<reference evidence="1 2" key="1">
    <citation type="submission" date="2011-02" db="EMBL/GenBank/DDBJ databases">
        <title>The Genome Sequence of Sphaeroforma arctica JP610.</title>
        <authorList>
            <consortium name="The Broad Institute Genome Sequencing Platform"/>
            <person name="Russ C."/>
            <person name="Cuomo C."/>
            <person name="Young S.K."/>
            <person name="Zeng Q."/>
            <person name="Gargeya S."/>
            <person name="Alvarado L."/>
            <person name="Berlin A."/>
            <person name="Chapman S.B."/>
            <person name="Chen Z."/>
            <person name="Freedman E."/>
            <person name="Gellesch M."/>
            <person name="Goldberg J."/>
            <person name="Griggs A."/>
            <person name="Gujja S."/>
            <person name="Heilman E."/>
            <person name="Heiman D."/>
            <person name="Howarth C."/>
            <person name="Mehta T."/>
            <person name="Neiman D."/>
            <person name="Pearson M."/>
            <person name="Roberts A."/>
            <person name="Saif S."/>
            <person name="Shea T."/>
            <person name="Shenoy N."/>
            <person name="Sisk P."/>
            <person name="Stolte C."/>
            <person name="Sykes S."/>
            <person name="White J."/>
            <person name="Yandava C."/>
            <person name="Burger G."/>
            <person name="Gray M.W."/>
            <person name="Holland P.W.H."/>
            <person name="King N."/>
            <person name="Lang F.B.F."/>
            <person name="Roger A.J."/>
            <person name="Ruiz-Trillo I."/>
            <person name="Haas B."/>
            <person name="Nusbaum C."/>
            <person name="Birren B."/>
        </authorList>
    </citation>
    <scope>NUCLEOTIDE SEQUENCE [LARGE SCALE GENOMIC DNA]</scope>
    <source>
        <strain evidence="1 2">JP610</strain>
    </source>
</reference>
<protein>
    <submittedName>
        <fullName evidence="1">Uncharacterized protein</fullName>
    </submittedName>
</protein>
<evidence type="ECO:0000313" key="2">
    <source>
        <dbReference type="Proteomes" id="UP000054560"/>
    </source>
</evidence>
<dbReference type="EMBL" id="KQ255750">
    <property type="protein sequence ID" value="KNC69335.1"/>
    <property type="molecule type" value="Genomic_DNA"/>
</dbReference>
<dbReference type="GeneID" id="25918659"/>
<organism evidence="1 2">
    <name type="scientific">Sphaeroforma arctica JP610</name>
    <dbReference type="NCBI Taxonomy" id="667725"/>
    <lineage>
        <taxon>Eukaryota</taxon>
        <taxon>Ichthyosporea</taxon>
        <taxon>Ichthyophonida</taxon>
        <taxon>Sphaeroforma</taxon>
    </lineage>
</organism>
<dbReference type="RefSeq" id="XP_014143237.1">
    <property type="nucleotide sequence ID" value="XM_014287762.1"/>
</dbReference>
<keyword evidence="2" id="KW-1185">Reference proteome</keyword>
<dbReference type="AlphaFoldDB" id="A0A0L0EY40"/>
<dbReference type="Proteomes" id="UP000054560">
    <property type="component" value="Unassembled WGS sequence"/>
</dbReference>